<evidence type="ECO:0000259" key="1">
    <source>
        <dbReference type="PROSITE" id="PS51782"/>
    </source>
</evidence>
<dbReference type="Proteomes" id="UP000283880">
    <property type="component" value="Unassembled WGS sequence"/>
</dbReference>
<dbReference type="PANTHER" id="PTHR34700:SF4">
    <property type="entry name" value="PHAGE-LIKE ELEMENT PBSX PROTEIN XKDP"/>
    <property type="match status" value="1"/>
</dbReference>
<dbReference type="SUPFAM" id="SSF54106">
    <property type="entry name" value="LysM domain"/>
    <property type="match status" value="1"/>
</dbReference>
<dbReference type="PROSITE" id="PS51782">
    <property type="entry name" value="LYSM"/>
    <property type="match status" value="1"/>
</dbReference>
<sequence>MGVRKKSSILKKAVLQWALAGLLGIGVFAGTAFAGTKGEGQEQMLTREDIYAEYHRNVQCSVYPAPGEDFVEVLWYKVGEDGGGFTSVNLDTGQQILILQEGYEMSFWYEIDNGGEEVVRTPEQKAKPLYAAHRNERSSGPADEYRYEKDLEAAERSICYDLPQNFNYRSLGKGIVSVEFVARITEQKSGDSRVSVRKAVYLDIPGEGEPSIFNLKPTDREMYRVKKGDTLQSIAEERYCDTALWPEIFRRNRSYIRNADLIYAGQMIVIPKTEAEIAGDVIVIPQRREIPDGDEELLYSDICEMADLGGVYQLSDGTRANVEWKNIEVGEMSAKSGQQVLYLSPEHRMTYWFIIENGSEETVTDVKTIAPFYTGRLNENVTGPIDEYLYRRNTAPEDETVVWDLPPEQGLPDGEIRMTRVIRIVDTVTGAYFEEETTVDPSREQKGQTL</sequence>
<comment type="caution">
    <text evidence="2">The sequence shown here is derived from an EMBL/GenBank/DDBJ whole genome shotgun (WGS) entry which is preliminary data.</text>
</comment>
<dbReference type="CDD" id="cd00118">
    <property type="entry name" value="LysM"/>
    <property type="match status" value="1"/>
</dbReference>
<dbReference type="PANTHER" id="PTHR34700">
    <property type="entry name" value="POTASSIUM BINDING PROTEIN KBP"/>
    <property type="match status" value="1"/>
</dbReference>
<dbReference type="Pfam" id="PF01476">
    <property type="entry name" value="LysM"/>
    <property type="match status" value="1"/>
</dbReference>
<accession>A0A413FLT3</accession>
<evidence type="ECO:0000313" key="2">
    <source>
        <dbReference type="EMBL" id="RGX33159.1"/>
    </source>
</evidence>
<reference evidence="2 3" key="1">
    <citation type="submission" date="2018-08" db="EMBL/GenBank/DDBJ databases">
        <title>A genome reference for cultivated species of the human gut microbiota.</title>
        <authorList>
            <person name="Zou Y."/>
            <person name="Xue W."/>
            <person name="Luo G."/>
        </authorList>
    </citation>
    <scope>NUCLEOTIDE SEQUENCE [LARGE SCALE GENOMIC DNA]</scope>
    <source>
        <strain evidence="2 3">AF04-15</strain>
    </source>
</reference>
<proteinExistence type="predicted"/>
<protein>
    <submittedName>
        <fullName evidence="2">LysM peptidoglycan-binding domain-containing protein</fullName>
    </submittedName>
</protein>
<feature type="domain" description="LysM" evidence="1">
    <location>
        <begin position="221"/>
        <end position="270"/>
    </location>
</feature>
<dbReference type="Gene3D" id="3.10.350.10">
    <property type="entry name" value="LysM domain"/>
    <property type="match status" value="1"/>
</dbReference>
<dbReference type="SMART" id="SM00257">
    <property type="entry name" value="LysM"/>
    <property type="match status" value="1"/>
</dbReference>
<dbReference type="InterPro" id="IPR036779">
    <property type="entry name" value="LysM_dom_sf"/>
</dbReference>
<dbReference type="AlphaFoldDB" id="A0A413FLT3"/>
<dbReference type="EMBL" id="QSBM01000001">
    <property type="protein sequence ID" value="RGX33159.1"/>
    <property type="molecule type" value="Genomic_DNA"/>
</dbReference>
<dbReference type="InterPro" id="IPR018392">
    <property type="entry name" value="LysM"/>
</dbReference>
<organism evidence="2 3">
    <name type="scientific">Enterocloster asparagiformis</name>
    <dbReference type="NCBI Taxonomy" id="333367"/>
    <lineage>
        <taxon>Bacteria</taxon>
        <taxon>Bacillati</taxon>
        <taxon>Bacillota</taxon>
        <taxon>Clostridia</taxon>
        <taxon>Lachnospirales</taxon>
        <taxon>Lachnospiraceae</taxon>
        <taxon>Enterocloster</taxon>
    </lineage>
</organism>
<name>A0A413FLT3_9FIRM</name>
<dbReference type="OrthoDB" id="9815473at2"/>
<gene>
    <name evidence="2" type="ORF">DWV29_02835</name>
</gene>
<dbReference type="InterPro" id="IPR052196">
    <property type="entry name" value="Bact_Kbp"/>
</dbReference>
<evidence type="ECO:0000313" key="3">
    <source>
        <dbReference type="Proteomes" id="UP000283880"/>
    </source>
</evidence>
<dbReference type="RefSeq" id="WP_007718222.1">
    <property type="nucleotide sequence ID" value="NZ_JAWRJJ010000261.1"/>
</dbReference>